<dbReference type="PROSITE" id="PS00061">
    <property type="entry name" value="ADH_SHORT"/>
    <property type="match status" value="1"/>
</dbReference>
<dbReference type="InterPro" id="IPR036291">
    <property type="entry name" value="NAD(P)-bd_dom_sf"/>
</dbReference>
<dbReference type="Gene3D" id="3.40.50.720">
    <property type="entry name" value="NAD(P)-binding Rossmann-like Domain"/>
    <property type="match status" value="1"/>
</dbReference>
<dbReference type="GO" id="GO:0016491">
    <property type="term" value="F:oxidoreductase activity"/>
    <property type="evidence" value="ECO:0007669"/>
    <property type="project" value="UniProtKB-KW"/>
</dbReference>
<evidence type="ECO:0000256" key="2">
    <source>
        <dbReference type="ARBA" id="ARBA00023002"/>
    </source>
</evidence>
<dbReference type="Ensembl" id="ENSMALT00000021039.1">
    <property type="protein sequence ID" value="ENSMALP00000020637.1"/>
    <property type="gene ID" value="ENSMALG00000014398.1"/>
</dbReference>
<dbReference type="Proteomes" id="UP000261600">
    <property type="component" value="Unplaced"/>
</dbReference>
<dbReference type="PANTHER" id="PTHR43313:SF3">
    <property type="entry name" value="17-BETA-HYDROXYSTEROID DEHYDROGENASE TYPE 2"/>
    <property type="match status" value="1"/>
</dbReference>
<proteinExistence type="inferred from homology"/>
<sequence>SRINSRGVIHKNLIKIRTTPLIVENNKAIKCGLLNIRSLSHLNLLVNDLIISVPLRGCDSGFGHALAKQLSDMGVKVFAGVLDVHGAGAQQLRARGCANLEVLQLDVTDGSQIAAAHQCIRAQVRDAGLWGLVNNAGILHTVADAELHPLLLYRRIMEVNFLGAVNMCQVFLPLLKRSRGRIINVSSVAGEVPMPLLAAYGASKAALSSFSKALRLELSAWGVRVAVIQPGGFKTNIYGNSDDILTGISSETREDYGEEYILSLVSNMLKMSQQLSEDLSPVVDDMCHALLAVRPRPLYTPGPMAWLLPFLQCYCPTAVFDSIIMRILKNDNCEPAGLSRR</sequence>
<evidence type="ECO:0000313" key="5">
    <source>
        <dbReference type="Proteomes" id="UP000261600"/>
    </source>
</evidence>
<keyword evidence="5" id="KW-1185">Reference proteome</keyword>
<dbReference type="InterPro" id="IPR002347">
    <property type="entry name" value="SDR_fam"/>
</dbReference>
<dbReference type="GO" id="GO:0008202">
    <property type="term" value="P:steroid metabolic process"/>
    <property type="evidence" value="ECO:0007669"/>
    <property type="project" value="TreeGrafter"/>
</dbReference>
<dbReference type="Pfam" id="PF00106">
    <property type="entry name" value="adh_short"/>
    <property type="match status" value="1"/>
</dbReference>
<organism evidence="4 5">
    <name type="scientific">Monopterus albus</name>
    <name type="common">Swamp eel</name>
    <dbReference type="NCBI Taxonomy" id="43700"/>
    <lineage>
        <taxon>Eukaryota</taxon>
        <taxon>Metazoa</taxon>
        <taxon>Chordata</taxon>
        <taxon>Craniata</taxon>
        <taxon>Vertebrata</taxon>
        <taxon>Euteleostomi</taxon>
        <taxon>Actinopterygii</taxon>
        <taxon>Neopterygii</taxon>
        <taxon>Teleostei</taxon>
        <taxon>Neoteleostei</taxon>
        <taxon>Acanthomorphata</taxon>
        <taxon>Anabantaria</taxon>
        <taxon>Synbranchiformes</taxon>
        <taxon>Synbranchidae</taxon>
        <taxon>Monopterus</taxon>
    </lineage>
</organism>
<accession>A0A3Q3JYY7</accession>
<comment type="similarity">
    <text evidence="1 3">Belongs to the short-chain dehydrogenases/reductases (SDR) family.</text>
</comment>
<dbReference type="SUPFAM" id="SSF51735">
    <property type="entry name" value="NAD(P)-binding Rossmann-fold domains"/>
    <property type="match status" value="1"/>
</dbReference>
<dbReference type="PRINTS" id="PR00080">
    <property type="entry name" value="SDRFAMILY"/>
</dbReference>
<evidence type="ECO:0000256" key="3">
    <source>
        <dbReference type="RuleBase" id="RU000363"/>
    </source>
</evidence>
<evidence type="ECO:0000313" key="4">
    <source>
        <dbReference type="Ensembl" id="ENSMALP00000020637.1"/>
    </source>
</evidence>
<reference evidence="4" key="2">
    <citation type="submission" date="2025-09" db="UniProtKB">
        <authorList>
            <consortium name="Ensembl"/>
        </authorList>
    </citation>
    <scope>IDENTIFICATION</scope>
</reference>
<protein>
    <recommendedName>
        <fullName evidence="6">Hydroxysteroid (17-beta) dehydrogenase 2</fullName>
    </recommendedName>
</protein>
<dbReference type="PANTHER" id="PTHR43313">
    <property type="entry name" value="SHORT-CHAIN DEHYDROGENASE/REDUCTASE FAMILY 9C"/>
    <property type="match status" value="1"/>
</dbReference>
<evidence type="ECO:0008006" key="6">
    <source>
        <dbReference type="Google" id="ProtNLM"/>
    </source>
</evidence>
<reference evidence="4" key="1">
    <citation type="submission" date="2025-08" db="UniProtKB">
        <authorList>
            <consortium name="Ensembl"/>
        </authorList>
    </citation>
    <scope>IDENTIFICATION</scope>
</reference>
<keyword evidence="2" id="KW-0560">Oxidoreductase</keyword>
<name>A0A3Q3JYY7_MONAL</name>
<dbReference type="AlphaFoldDB" id="A0A3Q3JYY7"/>
<dbReference type="STRING" id="43700.ENSMALP00000020637"/>
<dbReference type="InterPro" id="IPR020904">
    <property type="entry name" value="Sc_DH/Rdtase_CS"/>
</dbReference>
<evidence type="ECO:0000256" key="1">
    <source>
        <dbReference type="ARBA" id="ARBA00006484"/>
    </source>
</evidence>
<dbReference type="PRINTS" id="PR00081">
    <property type="entry name" value="GDHRDH"/>
</dbReference>